<gene>
    <name evidence="1" type="ORF">E2C01_096574</name>
</gene>
<evidence type="ECO:0000313" key="2">
    <source>
        <dbReference type="Proteomes" id="UP000324222"/>
    </source>
</evidence>
<sequence>MYYITKKDYKDDPGTKHILTLPLGIRSHKMESCGMVEESLTTSVLGHIFTLRSVCDYTILLTLGRVYGGQKINGHSLHYSNPAHQFLKLYKITK</sequence>
<dbReference type="EMBL" id="VSRR010125617">
    <property type="protein sequence ID" value="MPD01062.1"/>
    <property type="molecule type" value="Genomic_DNA"/>
</dbReference>
<proteinExistence type="predicted"/>
<name>A0A5B7JSW9_PORTR</name>
<dbReference type="AlphaFoldDB" id="A0A5B7JSW9"/>
<dbReference type="Proteomes" id="UP000324222">
    <property type="component" value="Unassembled WGS sequence"/>
</dbReference>
<keyword evidence="2" id="KW-1185">Reference proteome</keyword>
<reference evidence="1 2" key="1">
    <citation type="submission" date="2019-05" db="EMBL/GenBank/DDBJ databases">
        <title>Another draft genome of Portunus trituberculatus and its Hox gene families provides insights of decapod evolution.</title>
        <authorList>
            <person name="Jeong J.-H."/>
            <person name="Song I."/>
            <person name="Kim S."/>
            <person name="Choi T."/>
            <person name="Kim D."/>
            <person name="Ryu S."/>
            <person name="Kim W."/>
        </authorList>
    </citation>
    <scope>NUCLEOTIDE SEQUENCE [LARGE SCALE GENOMIC DNA]</scope>
    <source>
        <tissue evidence="1">Muscle</tissue>
    </source>
</reference>
<accession>A0A5B7JSW9</accession>
<evidence type="ECO:0000313" key="1">
    <source>
        <dbReference type="EMBL" id="MPD01062.1"/>
    </source>
</evidence>
<comment type="caution">
    <text evidence="1">The sequence shown here is derived from an EMBL/GenBank/DDBJ whole genome shotgun (WGS) entry which is preliminary data.</text>
</comment>
<protein>
    <submittedName>
        <fullName evidence="1">Uncharacterized protein</fullName>
    </submittedName>
</protein>
<organism evidence="1 2">
    <name type="scientific">Portunus trituberculatus</name>
    <name type="common">Swimming crab</name>
    <name type="synonym">Neptunus trituberculatus</name>
    <dbReference type="NCBI Taxonomy" id="210409"/>
    <lineage>
        <taxon>Eukaryota</taxon>
        <taxon>Metazoa</taxon>
        <taxon>Ecdysozoa</taxon>
        <taxon>Arthropoda</taxon>
        <taxon>Crustacea</taxon>
        <taxon>Multicrustacea</taxon>
        <taxon>Malacostraca</taxon>
        <taxon>Eumalacostraca</taxon>
        <taxon>Eucarida</taxon>
        <taxon>Decapoda</taxon>
        <taxon>Pleocyemata</taxon>
        <taxon>Brachyura</taxon>
        <taxon>Eubrachyura</taxon>
        <taxon>Portunoidea</taxon>
        <taxon>Portunidae</taxon>
        <taxon>Portuninae</taxon>
        <taxon>Portunus</taxon>
    </lineage>
</organism>